<dbReference type="KEGG" id="bkw:BkAM31D_21710"/>
<proteinExistence type="predicted"/>
<dbReference type="EMBL" id="CP020814">
    <property type="protein sequence ID" value="ARK32259.1"/>
    <property type="molecule type" value="Genomic_DNA"/>
</dbReference>
<name>A0A1X9MFN7_9BACI</name>
<dbReference type="RefSeq" id="WP_257391604.1">
    <property type="nucleotide sequence ID" value="NZ_CP020814.1"/>
</dbReference>
<evidence type="ECO:0000313" key="1">
    <source>
        <dbReference type="EMBL" id="ARK32259.1"/>
    </source>
</evidence>
<organism evidence="1 2">
    <name type="scientific">Halalkalibacter krulwichiae</name>
    <dbReference type="NCBI Taxonomy" id="199441"/>
    <lineage>
        <taxon>Bacteria</taxon>
        <taxon>Bacillati</taxon>
        <taxon>Bacillota</taxon>
        <taxon>Bacilli</taxon>
        <taxon>Bacillales</taxon>
        <taxon>Bacillaceae</taxon>
        <taxon>Halalkalibacter</taxon>
    </lineage>
</organism>
<accession>A0A1X9MFN7</accession>
<protein>
    <submittedName>
        <fullName evidence="1">Uncharacterized protein</fullName>
    </submittedName>
</protein>
<keyword evidence="2" id="KW-1185">Reference proteome</keyword>
<dbReference type="AlphaFoldDB" id="A0A1X9MFN7"/>
<gene>
    <name evidence="1" type="ORF">BkAM31D_21710</name>
</gene>
<evidence type="ECO:0000313" key="2">
    <source>
        <dbReference type="Proteomes" id="UP000193006"/>
    </source>
</evidence>
<dbReference type="Proteomes" id="UP000193006">
    <property type="component" value="Chromosome"/>
</dbReference>
<sequence>MTENIYFEQLVLTFEQKLNRALYIEEIQLLKKVLSDQNNGGEE</sequence>
<reference evidence="1 2" key="1">
    <citation type="submission" date="2017-04" db="EMBL/GenBank/DDBJ databases">
        <title>Bacillus krulwichiae AM31D Genome sequencing and assembly.</title>
        <authorList>
            <person name="Krulwich T.A."/>
            <person name="Anastor L."/>
            <person name="Ehrlich R."/>
            <person name="Ehrlich G.D."/>
            <person name="Janto B."/>
        </authorList>
    </citation>
    <scope>NUCLEOTIDE SEQUENCE [LARGE SCALE GENOMIC DNA]</scope>
    <source>
        <strain evidence="1 2">AM31D</strain>
    </source>
</reference>